<comment type="caution">
    <text evidence="2">The sequence shown here is derived from an EMBL/GenBank/DDBJ whole genome shotgun (WGS) entry which is preliminary data.</text>
</comment>
<proteinExistence type="predicted"/>
<dbReference type="GO" id="GO:0016747">
    <property type="term" value="F:acyltransferase activity, transferring groups other than amino-acyl groups"/>
    <property type="evidence" value="ECO:0007669"/>
    <property type="project" value="InterPro"/>
</dbReference>
<dbReference type="AlphaFoldDB" id="A0AAD5JUI0"/>
<evidence type="ECO:0000259" key="1">
    <source>
        <dbReference type="PROSITE" id="PS51186"/>
    </source>
</evidence>
<dbReference type="InterPro" id="IPR016181">
    <property type="entry name" value="Acyl_CoA_acyltransferase"/>
</dbReference>
<dbReference type="PANTHER" id="PTHR43617">
    <property type="entry name" value="L-AMINO ACID N-ACETYLTRANSFERASE"/>
    <property type="match status" value="1"/>
</dbReference>
<dbReference type="InterPro" id="IPR050276">
    <property type="entry name" value="MshD_Acetyltransferase"/>
</dbReference>
<dbReference type="Pfam" id="PF00583">
    <property type="entry name" value="Acetyltransf_1"/>
    <property type="match status" value="1"/>
</dbReference>
<accession>A0AAD5JUI0</accession>
<feature type="domain" description="N-acetyltransferase" evidence="1">
    <location>
        <begin position="8"/>
        <end position="182"/>
    </location>
</feature>
<organism evidence="2 3">
    <name type="scientific">Phascolomyces articulosus</name>
    <dbReference type="NCBI Taxonomy" id="60185"/>
    <lineage>
        <taxon>Eukaryota</taxon>
        <taxon>Fungi</taxon>
        <taxon>Fungi incertae sedis</taxon>
        <taxon>Mucoromycota</taxon>
        <taxon>Mucoromycotina</taxon>
        <taxon>Mucoromycetes</taxon>
        <taxon>Mucorales</taxon>
        <taxon>Lichtheimiaceae</taxon>
        <taxon>Phascolomyces</taxon>
    </lineage>
</organism>
<sequence>MVQQTNNFHIREATVDDLKYTDDIVRVVNEAYQTGDGWTSPKHIVSEPRTNATEIKDLIERNGTTHVLYLALDGDEIVGTIMYEQPNDKGEAYCTLLAVAPTYQSRGAGGQLFRYMLEQMKNKGIPTATLTTFASRSDVISWYKKLGFVEESERVDFSFHYKDAKVKPTGDSDLVIMKRPLV</sequence>
<reference evidence="2" key="1">
    <citation type="journal article" date="2022" name="IScience">
        <title>Evolution of zygomycete secretomes and the origins of terrestrial fungal ecologies.</title>
        <authorList>
            <person name="Chang Y."/>
            <person name="Wang Y."/>
            <person name="Mondo S."/>
            <person name="Ahrendt S."/>
            <person name="Andreopoulos W."/>
            <person name="Barry K."/>
            <person name="Beard J."/>
            <person name="Benny G.L."/>
            <person name="Blankenship S."/>
            <person name="Bonito G."/>
            <person name="Cuomo C."/>
            <person name="Desiro A."/>
            <person name="Gervers K.A."/>
            <person name="Hundley H."/>
            <person name="Kuo A."/>
            <person name="LaButti K."/>
            <person name="Lang B.F."/>
            <person name="Lipzen A."/>
            <person name="O'Donnell K."/>
            <person name="Pangilinan J."/>
            <person name="Reynolds N."/>
            <person name="Sandor L."/>
            <person name="Smith M.E."/>
            <person name="Tsang A."/>
            <person name="Grigoriev I.V."/>
            <person name="Stajich J.E."/>
            <person name="Spatafora J.W."/>
        </authorList>
    </citation>
    <scope>NUCLEOTIDE SEQUENCE</scope>
    <source>
        <strain evidence="2">RSA 2281</strain>
    </source>
</reference>
<dbReference type="SUPFAM" id="SSF55729">
    <property type="entry name" value="Acyl-CoA N-acyltransferases (Nat)"/>
    <property type="match status" value="1"/>
</dbReference>
<dbReference type="PROSITE" id="PS51186">
    <property type="entry name" value="GNAT"/>
    <property type="match status" value="1"/>
</dbReference>
<reference evidence="2" key="2">
    <citation type="submission" date="2023-02" db="EMBL/GenBank/DDBJ databases">
        <authorList>
            <consortium name="DOE Joint Genome Institute"/>
            <person name="Mondo S.J."/>
            <person name="Chang Y."/>
            <person name="Wang Y."/>
            <person name="Ahrendt S."/>
            <person name="Andreopoulos W."/>
            <person name="Barry K."/>
            <person name="Beard J."/>
            <person name="Benny G.L."/>
            <person name="Blankenship S."/>
            <person name="Bonito G."/>
            <person name="Cuomo C."/>
            <person name="Desiro A."/>
            <person name="Gervers K.A."/>
            <person name="Hundley H."/>
            <person name="Kuo A."/>
            <person name="LaButti K."/>
            <person name="Lang B.F."/>
            <person name="Lipzen A."/>
            <person name="O'Donnell K."/>
            <person name="Pangilinan J."/>
            <person name="Reynolds N."/>
            <person name="Sandor L."/>
            <person name="Smith M.W."/>
            <person name="Tsang A."/>
            <person name="Grigoriev I.V."/>
            <person name="Stajich J.E."/>
            <person name="Spatafora J.W."/>
        </authorList>
    </citation>
    <scope>NUCLEOTIDE SEQUENCE</scope>
    <source>
        <strain evidence="2">RSA 2281</strain>
    </source>
</reference>
<evidence type="ECO:0000313" key="2">
    <source>
        <dbReference type="EMBL" id="KAI9255113.1"/>
    </source>
</evidence>
<evidence type="ECO:0000313" key="3">
    <source>
        <dbReference type="Proteomes" id="UP001209540"/>
    </source>
</evidence>
<dbReference type="InterPro" id="IPR000182">
    <property type="entry name" value="GNAT_dom"/>
</dbReference>
<dbReference type="Proteomes" id="UP001209540">
    <property type="component" value="Unassembled WGS sequence"/>
</dbReference>
<dbReference type="Gene3D" id="3.40.630.30">
    <property type="match status" value="1"/>
</dbReference>
<protein>
    <submittedName>
        <fullName evidence="2">Acyl-CoA N-acyltransferase</fullName>
    </submittedName>
</protein>
<keyword evidence="3" id="KW-1185">Reference proteome</keyword>
<dbReference type="CDD" id="cd04301">
    <property type="entry name" value="NAT_SF"/>
    <property type="match status" value="1"/>
</dbReference>
<dbReference type="EMBL" id="JAIXMP010000023">
    <property type="protein sequence ID" value="KAI9255113.1"/>
    <property type="molecule type" value="Genomic_DNA"/>
</dbReference>
<gene>
    <name evidence="2" type="ORF">BDA99DRAFT_485518</name>
</gene>
<name>A0AAD5JUI0_9FUNG</name>